<evidence type="ECO:0000256" key="5">
    <source>
        <dbReference type="SAM" id="MobiDB-lite"/>
    </source>
</evidence>
<dbReference type="PANTHER" id="PTHR47527">
    <property type="entry name" value="RING/FYVE/PHD ZINC FINGER SUPERFAMILY PROTEIN"/>
    <property type="match status" value="1"/>
</dbReference>
<evidence type="ECO:0000313" key="8">
    <source>
        <dbReference type="Proteomes" id="UP001279734"/>
    </source>
</evidence>
<feature type="domain" description="PHD-type" evidence="6">
    <location>
        <begin position="383"/>
        <end position="435"/>
    </location>
</feature>
<feature type="compositionally biased region" description="Basic and acidic residues" evidence="5">
    <location>
        <begin position="622"/>
        <end position="650"/>
    </location>
</feature>
<accession>A0AAD3Y2V7</accession>
<keyword evidence="3" id="KW-0862">Zinc</keyword>
<evidence type="ECO:0000259" key="6">
    <source>
        <dbReference type="PROSITE" id="PS50016"/>
    </source>
</evidence>
<dbReference type="Gene3D" id="2.30.30.490">
    <property type="match status" value="1"/>
</dbReference>
<dbReference type="PROSITE" id="PS50016">
    <property type="entry name" value="ZF_PHD_2"/>
    <property type="match status" value="1"/>
</dbReference>
<feature type="compositionally biased region" description="Low complexity" evidence="5">
    <location>
        <begin position="554"/>
        <end position="567"/>
    </location>
</feature>
<organism evidence="7 8">
    <name type="scientific">Nepenthes gracilis</name>
    <name type="common">Slender pitcher plant</name>
    <dbReference type="NCBI Taxonomy" id="150966"/>
    <lineage>
        <taxon>Eukaryota</taxon>
        <taxon>Viridiplantae</taxon>
        <taxon>Streptophyta</taxon>
        <taxon>Embryophyta</taxon>
        <taxon>Tracheophyta</taxon>
        <taxon>Spermatophyta</taxon>
        <taxon>Magnoliopsida</taxon>
        <taxon>eudicotyledons</taxon>
        <taxon>Gunneridae</taxon>
        <taxon>Pentapetalae</taxon>
        <taxon>Caryophyllales</taxon>
        <taxon>Nepenthaceae</taxon>
        <taxon>Nepenthes</taxon>
    </lineage>
</organism>
<dbReference type="Gene3D" id="3.30.40.10">
    <property type="entry name" value="Zinc/RING finger domain, C3HC4 (zinc finger)"/>
    <property type="match status" value="1"/>
</dbReference>
<evidence type="ECO:0000256" key="4">
    <source>
        <dbReference type="PROSITE-ProRule" id="PRU00146"/>
    </source>
</evidence>
<dbReference type="InterPro" id="IPR043151">
    <property type="entry name" value="BAH_sf"/>
</dbReference>
<feature type="region of interest" description="Disordered" evidence="5">
    <location>
        <begin position="452"/>
        <end position="479"/>
    </location>
</feature>
<dbReference type="CDD" id="cd15489">
    <property type="entry name" value="PHD_SF"/>
    <property type="match status" value="1"/>
</dbReference>
<gene>
    <name evidence="7" type="ORF">Nepgr_027343</name>
</gene>
<feature type="compositionally biased region" description="Basic and acidic residues" evidence="5">
    <location>
        <begin position="662"/>
        <end position="679"/>
    </location>
</feature>
<evidence type="ECO:0000256" key="2">
    <source>
        <dbReference type="ARBA" id="ARBA00022771"/>
    </source>
</evidence>
<dbReference type="InterPro" id="IPR019786">
    <property type="entry name" value="Zinc_finger_PHD-type_CS"/>
</dbReference>
<keyword evidence="2 4" id="KW-0863">Zinc-finger</keyword>
<feature type="compositionally biased region" description="Polar residues" evidence="5">
    <location>
        <begin position="452"/>
        <end position="469"/>
    </location>
</feature>
<dbReference type="InterPro" id="IPR019787">
    <property type="entry name" value="Znf_PHD-finger"/>
</dbReference>
<feature type="region of interest" description="Disordered" evidence="5">
    <location>
        <begin position="525"/>
        <end position="567"/>
    </location>
</feature>
<dbReference type="Proteomes" id="UP001279734">
    <property type="component" value="Unassembled WGS sequence"/>
</dbReference>
<feature type="region of interest" description="Disordered" evidence="5">
    <location>
        <begin position="219"/>
        <end position="252"/>
    </location>
</feature>
<dbReference type="PANTHER" id="PTHR47527:SF3">
    <property type="entry name" value="RING_FYVE_PHD ZINC FINGER SUPERFAMILY PROTEIN"/>
    <property type="match status" value="1"/>
</dbReference>
<evidence type="ECO:0000313" key="7">
    <source>
        <dbReference type="EMBL" id="GMH25500.1"/>
    </source>
</evidence>
<dbReference type="AlphaFoldDB" id="A0AAD3Y2V7"/>
<dbReference type="GO" id="GO:0008270">
    <property type="term" value="F:zinc ion binding"/>
    <property type="evidence" value="ECO:0007669"/>
    <property type="project" value="UniProtKB-KW"/>
</dbReference>
<feature type="region of interest" description="Disordered" evidence="5">
    <location>
        <begin position="614"/>
        <end position="686"/>
    </location>
</feature>
<dbReference type="InterPro" id="IPR001965">
    <property type="entry name" value="Znf_PHD"/>
</dbReference>
<sequence length="866" mass="94986">MDLGDSELKEVRSTVVGIKRAAEDCEEGQMEDGLEIRGKKMRNGEEEEMRRVAEIVLVLSAMGRMRGGKEPTAAEKAMMTEARAKVVAMCEELAPKDILPREAFGGVIEDLGLNGLKDQRPGFRMPKLSIVDRMHLAIRRMGEPKEFAAKAASYPSQRPQTTGAAAVDNRWITTTAHGFPSDKRDFTPVSSGSVEPPIPVGHVSSTTSAALPFQLHTNKVRPPMSSTSTAPPRVESVQYRSDGRPNGPSFSQRIPVISASEQHAVKPTTSPLQPLSAPLVTLGAKAKPMDHQQIKAEGIANINARQKTTRATNVQTSKPVITQTTPTMLPGMHPSILGMHFVHAAPIFNHHLEISKIVQKLLHSKVPQYPSWTPPSRDYINKALTCQMCKLAINEVEGVLVCDACEKGYHLRCLQSFNQKVIPRGEWHCNRCLSIINGKPFSPKYGRVTRNINASKMPSNPAGIQSSSENEAETADHKVNQHDQTVNQSNVMINDQFDSGNPPQAGPVADTLMDSRLLVRNEMHGSDASLGLKKDDEPSAETSSNDMASAVRMPCASPPGGSSSKAPAQLMLKSESCLCEEGTSSDTPAPLVLKSESCPREDRLIAEAESENLVKPPPVKNASDHLQEASNHKDIDQRGVSRGVEVELKQQNDSNEQCTPLEKSDVSKAIDPNSSHDAKQNGQGFPRENHLATLEVRMEQNPLMASDDGLHNVDWVGDLHKVVDEKEFYQSCSIKGVLYKLQDYALFRLDNGKLIPSKLQAMWQDNRTNSKWVTANRCYFPTDLPELVGHPCALEINEVFESNDGMTLMAGLSSPANGSMTRLEEFSVQSLVESGYGYMYQLTTCLAQIERLQLGNLSRNRLSDEG</sequence>
<dbReference type="PROSITE" id="PS01359">
    <property type="entry name" value="ZF_PHD_1"/>
    <property type="match status" value="1"/>
</dbReference>
<evidence type="ECO:0000256" key="1">
    <source>
        <dbReference type="ARBA" id="ARBA00022723"/>
    </source>
</evidence>
<keyword evidence="8" id="KW-1185">Reference proteome</keyword>
<dbReference type="InterPro" id="IPR013083">
    <property type="entry name" value="Znf_RING/FYVE/PHD"/>
</dbReference>
<dbReference type="InterPro" id="IPR056699">
    <property type="entry name" value="DUF7797"/>
</dbReference>
<reference evidence="7" key="1">
    <citation type="submission" date="2023-05" db="EMBL/GenBank/DDBJ databases">
        <title>Nepenthes gracilis genome sequencing.</title>
        <authorList>
            <person name="Fukushima K."/>
        </authorList>
    </citation>
    <scope>NUCLEOTIDE SEQUENCE</scope>
    <source>
        <strain evidence="7">SING2019-196</strain>
    </source>
</reference>
<keyword evidence="1" id="KW-0479">Metal-binding</keyword>
<dbReference type="Pfam" id="PF25073">
    <property type="entry name" value="DUF7797"/>
    <property type="match status" value="1"/>
</dbReference>
<name>A0AAD3Y2V7_NEPGR</name>
<evidence type="ECO:0000256" key="3">
    <source>
        <dbReference type="ARBA" id="ARBA00022833"/>
    </source>
</evidence>
<dbReference type="InterPro" id="IPR011011">
    <property type="entry name" value="Znf_FYVE_PHD"/>
</dbReference>
<proteinExistence type="predicted"/>
<dbReference type="SMART" id="SM00249">
    <property type="entry name" value="PHD"/>
    <property type="match status" value="1"/>
</dbReference>
<dbReference type="SUPFAM" id="SSF57903">
    <property type="entry name" value="FYVE/PHD zinc finger"/>
    <property type="match status" value="1"/>
</dbReference>
<protein>
    <recommendedName>
        <fullName evidence="6">PHD-type domain-containing protein</fullName>
    </recommendedName>
</protein>
<dbReference type="Pfam" id="PF00628">
    <property type="entry name" value="PHD"/>
    <property type="match status" value="1"/>
</dbReference>
<dbReference type="EMBL" id="BSYO01000029">
    <property type="protein sequence ID" value="GMH25500.1"/>
    <property type="molecule type" value="Genomic_DNA"/>
</dbReference>
<comment type="caution">
    <text evidence="7">The sequence shown here is derived from an EMBL/GenBank/DDBJ whole genome shotgun (WGS) entry which is preliminary data.</text>
</comment>